<proteinExistence type="predicted"/>
<reference evidence="1" key="1">
    <citation type="submission" date="2020-02" db="EMBL/GenBank/DDBJ databases">
        <authorList>
            <person name="Meier V. D."/>
        </authorList>
    </citation>
    <scope>NUCLEOTIDE SEQUENCE</scope>
    <source>
        <strain evidence="1">AVDCRST_MAG93</strain>
    </source>
</reference>
<dbReference type="EMBL" id="CADCTR010003051">
    <property type="protein sequence ID" value="CAA9379915.1"/>
    <property type="molecule type" value="Genomic_DNA"/>
</dbReference>
<gene>
    <name evidence="1" type="ORF">AVDCRST_MAG93-9093</name>
</gene>
<protein>
    <submittedName>
        <fullName evidence="1">Uncharacterized protein</fullName>
    </submittedName>
</protein>
<organism evidence="1">
    <name type="scientific">uncultured Chloroflexia bacterium</name>
    <dbReference type="NCBI Taxonomy" id="1672391"/>
    <lineage>
        <taxon>Bacteria</taxon>
        <taxon>Bacillati</taxon>
        <taxon>Chloroflexota</taxon>
        <taxon>Chloroflexia</taxon>
        <taxon>environmental samples</taxon>
    </lineage>
</organism>
<dbReference type="AlphaFoldDB" id="A0A6J4N9S8"/>
<name>A0A6J4N9S8_9CHLR</name>
<sequence length="51" mass="5507">MILSSTGNRAGPAAQRWADMAARVDLIATGLFHEPLLLQWNVDPSFRSAPG</sequence>
<evidence type="ECO:0000313" key="1">
    <source>
        <dbReference type="EMBL" id="CAA9379915.1"/>
    </source>
</evidence>
<accession>A0A6J4N9S8</accession>